<dbReference type="GO" id="GO:0099174">
    <property type="term" value="P:regulation of presynapse organization"/>
    <property type="evidence" value="ECO:0007669"/>
    <property type="project" value="UniProtKB-ARBA"/>
</dbReference>
<evidence type="ECO:0000259" key="17">
    <source>
        <dbReference type="PROSITE" id="PS50089"/>
    </source>
</evidence>
<dbReference type="PROSITE" id="PS50194">
    <property type="entry name" value="FILAMIN_REPEAT"/>
    <property type="match status" value="1"/>
</dbReference>
<evidence type="ECO:0000256" key="5">
    <source>
        <dbReference type="ARBA" id="ARBA00012249"/>
    </source>
</evidence>
<keyword evidence="9 14" id="KW-0863">Zinc-finger</keyword>
<dbReference type="SMART" id="SM01197">
    <property type="entry name" value="FANCL_C"/>
    <property type="match status" value="1"/>
</dbReference>
<dbReference type="InterPro" id="IPR008979">
    <property type="entry name" value="Galactose-bd-like_sf"/>
</dbReference>
<dbReference type="InterPro" id="IPR001841">
    <property type="entry name" value="Znf_RING"/>
</dbReference>
<feature type="region of interest" description="Disordered" evidence="16">
    <location>
        <begin position="36"/>
        <end position="65"/>
    </location>
</feature>
<dbReference type="GO" id="GO:0030424">
    <property type="term" value="C:axon"/>
    <property type="evidence" value="ECO:0007669"/>
    <property type="project" value="UniProtKB-SubCell"/>
</dbReference>
<evidence type="ECO:0000256" key="9">
    <source>
        <dbReference type="ARBA" id="ARBA00022771"/>
    </source>
</evidence>
<feature type="region of interest" description="Disordered" evidence="16">
    <location>
        <begin position="2949"/>
        <end position="2979"/>
    </location>
</feature>
<evidence type="ECO:0000256" key="12">
    <source>
        <dbReference type="ARBA" id="ARBA00023273"/>
    </source>
</evidence>
<dbReference type="InterPro" id="IPR004939">
    <property type="entry name" value="APC_su10/DOC_dom"/>
</dbReference>
<comment type="catalytic activity">
    <reaction evidence="1">
        <text>[E2 ubiquitin-conjugating enzyme]-S-ubiquitinyl-L-cysteine + [acceptor protein]-L-threonine = [E2 ubiquitin-conjugating enzyme]-L-cysteine + [acceptor protein]-3-O-ubiquitinyl-L-threonine.</text>
        <dbReference type="EC" id="2.3.2.33"/>
    </reaction>
</comment>
<dbReference type="GO" id="GO:0008582">
    <property type="term" value="P:regulation of synaptic assembly at neuromuscular junction"/>
    <property type="evidence" value="ECO:0007669"/>
    <property type="project" value="TreeGrafter"/>
</dbReference>
<feature type="repeat" description="RCC1" evidence="15">
    <location>
        <begin position="699"/>
        <end position="750"/>
    </location>
</feature>
<feature type="repeat" description="Filamin" evidence="13">
    <location>
        <begin position="2059"/>
        <end position="2120"/>
    </location>
</feature>
<feature type="compositionally biased region" description="Polar residues" evidence="16">
    <location>
        <begin position="2487"/>
        <end position="2501"/>
    </location>
</feature>
<dbReference type="SMART" id="SM00184">
    <property type="entry name" value="RING"/>
    <property type="match status" value="1"/>
</dbReference>
<evidence type="ECO:0000256" key="7">
    <source>
        <dbReference type="ARBA" id="ARBA00022723"/>
    </source>
</evidence>
<keyword evidence="11" id="KW-0862">Zinc</keyword>
<dbReference type="GO" id="GO:0005886">
    <property type="term" value="C:plasma membrane"/>
    <property type="evidence" value="ECO:0007669"/>
    <property type="project" value="TreeGrafter"/>
</dbReference>
<evidence type="ECO:0000256" key="1">
    <source>
        <dbReference type="ARBA" id="ARBA00000333"/>
    </source>
</evidence>
<dbReference type="SUPFAM" id="SSF49785">
    <property type="entry name" value="Galactose-binding domain-like"/>
    <property type="match status" value="1"/>
</dbReference>
<evidence type="ECO:0000256" key="6">
    <source>
        <dbReference type="ARBA" id="ARBA00022679"/>
    </source>
</evidence>
<dbReference type="SUPFAM" id="SSF50985">
    <property type="entry name" value="RCC1/BLIP-II"/>
    <property type="match status" value="2"/>
</dbReference>
<dbReference type="Pfam" id="PF03256">
    <property type="entry name" value="ANAPC10"/>
    <property type="match status" value="1"/>
</dbReference>
<dbReference type="CDD" id="cd19799">
    <property type="entry name" value="Bbox2_MYCBP2"/>
    <property type="match status" value="1"/>
</dbReference>
<feature type="region of interest" description="Disordered" evidence="16">
    <location>
        <begin position="3392"/>
        <end position="3411"/>
    </location>
</feature>
<dbReference type="InterPro" id="IPR013783">
    <property type="entry name" value="Ig-like_fold"/>
</dbReference>
<feature type="region of interest" description="Disordered" evidence="16">
    <location>
        <begin position="639"/>
        <end position="667"/>
    </location>
</feature>
<evidence type="ECO:0000256" key="10">
    <source>
        <dbReference type="ARBA" id="ARBA00022786"/>
    </source>
</evidence>
<dbReference type="Gene3D" id="2.60.120.820">
    <property type="entry name" value="PHR domain"/>
    <property type="match status" value="3"/>
</dbReference>
<feature type="domain" description="DOC" evidence="18">
    <location>
        <begin position="3195"/>
        <end position="3374"/>
    </location>
</feature>
<keyword evidence="6" id="KW-0808">Transferase</keyword>
<dbReference type="GO" id="GO:0016567">
    <property type="term" value="P:protein ubiquitination"/>
    <property type="evidence" value="ECO:0007669"/>
    <property type="project" value="UniProtKB-UniPathway"/>
</dbReference>
<dbReference type="SMART" id="SM01337">
    <property type="entry name" value="APC10"/>
    <property type="match status" value="1"/>
</dbReference>
<dbReference type="Gene3D" id="2.130.10.30">
    <property type="entry name" value="Regulator of chromosome condensation 1/beta-lactamase-inhibitor protein II"/>
    <property type="match status" value="2"/>
</dbReference>
<dbReference type="UniPathway" id="UPA00143"/>
<feature type="compositionally biased region" description="Basic and acidic residues" evidence="16">
    <location>
        <begin position="2540"/>
        <end position="2549"/>
    </location>
</feature>
<dbReference type="Proteomes" id="UP000677054">
    <property type="component" value="Unassembled WGS sequence"/>
</dbReference>
<feature type="domain" description="RING-type" evidence="17">
    <location>
        <begin position="3811"/>
        <end position="3862"/>
    </location>
</feature>
<feature type="compositionally biased region" description="Basic residues" evidence="16">
    <location>
        <begin position="47"/>
        <end position="58"/>
    </location>
</feature>
<dbReference type="Gene3D" id="3.30.40.10">
    <property type="entry name" value="Zinc/RING finger domain, C3HC4 (zinc finger)"/>
    <property type="match status" value="1"/>
</dbReference>
<accession>A0A7R8X5W6</accession>
<evidence type="ECO:0000259" key="18">
    <source>
        <dbReference type="PROSITE" id="PS51284"/>
    </source>
</evidence>
<evidence type="ECO:0000256" key="13">
    <source>
        <dbReference type="PROSITE-ProRule" id="PRU00087"/>
    </source>
</evidence>
<dbReference type="PANTHER" id="PTHR45943:SF1">
    <property type="entry name" value="E3 UBIQUITIN-PROTEIN LIGASE MYCBP2"/>
    <property type="match status" value="1"/>
</dbReference>
<feature type="compositionally biased region" description="Polar residues" evidence="16">
    <location>
        <begin position="2510"/>
        <end position="2534"/>
    </location>
</feature>
<organism evidence="19">
    <name type="scientific">Darwinula stevensoni</name>
    <dbReference type="NCBI Taxonomy" id="69355"/>
    <lineage>
        <taxon>Eukaryota</taxon>
        <taxon>Metazoa</taxon>
        <taxon>Ecdysozoa</taxon>
        <taxon>Arthropoda</taxon>
        <taxon>Crustacea</taxon>
        <taxon>Oligostraca</taxon>
        <taxon>Ostracoda</taxon>
        <taxon>Podocopa</taxon>
        <taxon>Podocopida</taxon>
        <taxon>Darwinulocopina</taxon>
        <taxon>Darwinuloidea</taxon>
        <taxon>Darwinulidae</taxon>
        <taxon>Darwinula</taxon>
    </lineage>
</organism>
<feature type="compositionally biased region" description="Acidic residues" evidence="16">
    <location>
        <begin position="3393"/>
        <end position="3411"/>
    </location>
</feature>
<keyword evidence="7" id="KW-0479">Metal-binding</keyword>
<sequence>MPSLGATTENKVFLQKKHHTCHASDLSAQFFKLHSQSHLSGGSPKGSPKKQRKNGRARAHQDLGRSPLSIFQNPSLFAVYAHVRKAVVDEQCQEAADLCSALVSSPQSEGKHGNDERKDGTPAIPEVVEAGLEAVFTLIKESSTSHPQLCCKALDSLLNILQGQKLEGLQNESVAILGDSLGPGKPACIASDGNYLYIHGSHGLLKVGTGYGGTVRGYVYASSSECFPAEPAWMGISKVNIGELYFGVRGNKEAALLQLDKENLNVKKSFLLPVSPSEMQTLFSDGQSIGLIKSSPSSDNIIVRLIDPESQGFWVGGELSLKLARKSLDAFGEAVSGDGEGQIQHAHLTGLEEEPSCIANGKDFTLVVTVSGKVLVSGCCQSLCMKRGPPPGSWLELHITKAPKIIQCSVGHEGQHALLVGEDGGVFFIGTARRGEDGEPGEVTGLQSIHVVQVALGSAHVVAISDKGDVYTFGMNHKGQCGLEKPSESVQRNEMVADAGDPLVEQRVDEGNGEWAEDGSLDTICPPGEHNWVHESCLICNVCKECTGECGCGAGDSGCAICGCCRSCAGEPEFDLPPPQEDEEEEVLDQEDPLEDFYYMGEPKTLEQLRRWNEREKELNKRQHKKDLNKRHLEKELNKSHHGFPFPRGHAAPLNDKDRDIGSSKIASHPPTKLSLPCVHPMLQVACGVHHTLLLCNGGEVFAFGSNSRGQLGVGDTINRCHPDPVRIPPDVKIVQIAAGSYHSVFLAQDGRVFSCGAFEVKSQISVIYQYKGQLGPKSDEDIQAGERLWFSIPTPVNKLGPVHGHQATWIGASGNQTFIKQDESLIHFQTLSQTSIVASRDLLGLLTTKDSGGSPFQCLMISRSDGVCESFQGPTQVDFSGCASYLDPIYDVLWRYNPCDGTVCCFNILQSGVKQQVPATTILTPEVALPVIPGTRVSRSQVTLFLLCCLDLLMILDDFTLVHPEEASAKPSVAQVLSREDYSVVNRFERHGGGWGYSGNSIEAIRFSCDTDILLGGFGLFGGRGEYMAKIKLFDLGLDGGAHEIDGEVLAETDMMPYECGQRQKHSILFDDPVLIQAHRWYVAWAKIDGPASDCGSNGQGVVVTDDQVTFQFKSSKKSNNGTDVEGGQIPQLLYRMHMPEACPRTPFYGHVKPVHILKRDFACTLNTETVNSLLLLLSWSWDTFKEAAAELSHLTSESLGYSASYHDVERLVYVCRACLRLLRAFIEEMFPLGGKRKSEEKAWEGESVLEARQVLESLLSDFLPNSHLHSFSESSCNGEGKHEELCSMIMEECEKTFLSCFPIFYPTGRMKWDLLSSLLYGDEEEHSFNRLLSATLSAMCQPQVNLGNILMFLKDRDGLCEKGSPWEESSPSSTSSPSSLTPLSSPTSALLTSDLFNYPLLVDTALRHHSEKSSLGEPECALLVTPSRFLRNLSSRIWNTGNGSPDAIAFSVDRSGILIAGAGIYGGVGTYDFELELLAEDDRAWYALRLRNHGGRTCSGDGGLSNVKGPDGTTFTFTSCSLSLNGTMHTRGQLPRLLYFSAKPEQPPKVDQNAQVELQGKQMAFRIATSTFRNACRLLDAVNKEENPRMPESMSLLSTSPFIKSLLPMVISHISSLPDTDAKLAVQIIGLVQELLPIVSQLNQRWPEQIQSSDISAPKDLTTSPYYAVVESEHPYKAASVSFFRLTFPASVKWMCIDFDSRSETAQSEDTLQVFLSRHDQDLDIICQAEIKSIPYHALSDNCPVSLRSHGKELNIVSQAENESIPSHFIPALPKCSGSSGWPAHAVVLPGNELIYSLETASNYVKEEGGAYGFSCVAVGHEWTPSGVVGDALQTLEKELAYLGSKAAGALLKPSLSLASAESGDDEAREGAQKLFELYHPLLKRGFSLTHPLTITQALEGIFPFSFQSTAGLFLRDFIGGCGGTSGGRLARWLQPESYVDPRLCQVLYSRDDICCGWPAIITVLSKDQYGNVVHAPGLKVEVKAMPIERDSESAAHKVRKISTHQEEHSFFLTSLCHALSTAYHVTIKDKLRYHAITVMEEFENWSFEELRYLAPPKKRPCENLLVRSNGDGTYSANWTPGSVGWYSVQVTVDGYSLDGNYKVEVKEPPQSPVLSSVISALPKPVHDQTSKLRRFLGKYSAGLRIRAHPSLQSEQIGLVQVEGTISFTCELQNDDGIWVRLSADSIQVHCKTSYPEAWCLQYNQQLGKTLLVPVEEPKTILDEIITKRISAKQERTEEGKWIKLDNASQKQYCFTSAGEAWTLVQDTSNHVFLKIEQDEHAEQEQKGFDFSVAAINPPMTGFAPRSPIHQPYVFGTSTDQRRVKPPLLPKPVIQPNAPQTFHIQDGHHGRTQTSKDARVEPNVSIKELVKLVGESRANGNGPTPPVTPPGTPAHNRTPKKGSRSSSPKVSVRKSSPVPIPGVKGDSDPKGSPESHSSKSHSPSAYASAAIQESTGETMHEVGSLESNTSALISSLTHDLSLSGSASSVQLRSESSIPGTSKKIELLNDSSRSTSQAETQTSPEIGMTQFSIGSGGKNDSDNLERLSPRLARRSMSPRLKPKRDQSLSPAKSPQIQSKKPSGGEKETIQEAMWPSMAESQRAVFAALLWHEGIVHDAMACASFLKFHPDLPKQVLAVPLKKETRQELSKEEKARFRHSVEVSSLGAYCHGPNANLGKRAQPITEEVHLDYELGEDLLPSKLPLVFSQLEVELPRSLRDFVTLWEDTVRQFRRIVEHQIILPSPLILCKENERLKERSMTGPKYEAQWKGVVCELCGVIPQSSLIHHMQDTHPGCGRDSGSRGYNRAGIYCGNMVGNCGIALRGVHPGYLLCGKCRIEYLELKKKKKMNTFATTAAFGTNPPHQIMRKNAMFLLELGSASSLTAPGLTPRSGFQKLFNESGFTKTDHEPFQCLKALGAQKEVYEFMKEKFLSESLIYGSQEWLYEKRKRADPGEQRDGREVIGGSPPGREQGWNRQESDGRVVITRKRNSSSEDRLQGDVSLLSAPSPQLQNLASSRDGLCRRPLMAFLIQSHNLEALAAVMKMSLRRGACRIYAFQALTWMLHTVTHPVCIHDILWNFVKASSLDSPANMEPSQARLQKDDENEGDGVLFHPMNGIDVAGEAVNSLPQAFYHFMQTISDLMLFLPPGSAVQRMAIRCWRLHFRPEDHLFLHRLVSLLSRSHVFSNINKILSGGDEKLSRNSRAGENVGCFLEKLEDLTSSCELKCSSRPSMIGSLTDGSTETFWESGEEDKDKIKHILITLSHPNYSIQMVYVHVDNGRDIGNKVSHIVIKSGVSTDNLQKVSQQELDTRFIGWVSASIPDPGHRIIRIELKSLDLTLRVRGIRILGRDGHPAFLPPSKASSYLRKQCEMEALKVFRLITSQVFGKLLSKEDEEEGGERGEEEGSEGEENDLREHMVGILFSQTKLTNLQKQVCSHIVQAIRQEAVKARENWENGLASGKGDATSASDNYCFEMLSMVLALSGNAVGQMFLAEQGSLIVDLLSLLHTSSGRVQRQVILLLRRVLPGVPPSSFASFLEIKNLPSSEFGILERGSGQPFDVHQHGILDVLLACISKALNLQVKSKSDGEVGRVHTFTMSQKDCIQSDSPCKDRWYMHGSCSRKLAQDIISLLQDMSTATCDNHEDGETLAVIVCNSCGNLCAECNRILHLPRRTHGHQRQIFREEEEAIRVDLHEGCGRTKLYWLLALADASSLKAMVDLWPGSLAQKPLAGSLNPGMCRFCSSPCFPGKGLLTGPPVCHSNECQVYAKEACQKILSCSHPCGGVKGEKECLPCLRGCRGHALKQDADDMCMICFTEQLQAAPTIQLKCGHLFHLHCAKNVLLKRWPGPRITFNFTLCPICKKEIDHYMLEELLGPVRALKKDVKRKGMMRLKYEATALSESIKDPAAYAMERYAYYVCFKCQRAYYGGEVRCELEGSVKDEYDPSELVCGACSDVSRAQMCPKHGTDFLEYKCRYCCSVAVFFCFGTTHFCNACHEDFQRVTAIQRSDLPHCPAGPKAIQLEGQECPLHVEHPATGEEFALGCGVCRNAHTF</sequence>
<dbReference type="InterPro" id="IPR012983">
    <property type="entry name" value="PHR"/>
</dbReference>
<feature type="compositionally biased region" description="Basic and acidic residues" evidence="16">
    <location>
        <begin position="2427"/>
        <end position="2439"/>
    </location>
</feature>
<dbReference type="EC" id="2.3.2.33" evidence="5"/>
<dbReference type="InterPro" id="IPR009091">
    <property type="entry name" value="RCC1/BLIP-II"/>
</dbReference>
<dbReference type="SUPFAM" id="SSF57850">
    <property type="entry name" value="RING/U-box"/>
    <property type="match status" value="1"/>
</dbReference>
<protein>
    <recommendedName>
        <fullName evidence="5">RCR-type E3 ubiquitin transferase</fullName>
        <ecNumber evidence="5">2.3.2.33</ecNumber>
    </recommendedName>
</protein>
<dbReference type="FunFam" id="3.30.40.10:FF:000078">
    <property type="entry name" value="E3 ubiquitin-protein ligase MYCBP2 isoform X1"/>
    <property type="match status" value="1"/>
</dbReference>
<comment type="similarity">
    <text evidence="4">Belongs to the RING-Cys relay (RCR) family.</text>
</comment>
<dbReference type="GO" id="GO:0007411">
    <property type="term" value="P:axon guidance"/>
    <property type="evidence" value="ECO:0007669"/>
    <property type="project" value="TreeGrafter"/>
</dbReference>
<evidence type="ECO:0000313" key="20">
    <source>
        <dbReference type="Proteomes" id="UP000677054"/>
    </source>
</evidence>
<dbReference type="PROSITE" id="PS50089">
    <property type="entry name" value="ZF_RING_2"/>
    <property type="match status" value="1"/>
</dbReference>
<keyword evidence="20" id="KW-1185">Reference proteome</keyword>
<feature type="compositionally biased region" description="Basic and acidic residues" evidence="16">
    <location>
        <begin position="2347"/>
        <end position="2362"/>
    </location>
</feature>
<dbReference type="Gene3D" id="2.60.120.260">
    <property type="entry name" value="Galactose-binding domain-like"/>
    <property type="match status" value="1"/>
</dbReference>
<dbReference type="Pfam" id="PF08005">
    <property type="entry name" value="PHR"/>
    <property type="match status" value="3"/>
</dbReference>
<evidence type="ECO:0000256" key="11">
    <source>
        <dbReference type="ARBA" id="ARBA00022833"/>
    </source>
</evidence>
<feature type="region of interest" description="Disordered" evidence="16">
    <location>
        <begin position="2487"/>
        <end position="2590"/>
    </location>
</feature>
<gene>
    <name evidence="19" type="ORF">DSTB1V02_LOCUS1566</name>
</gene>
<reference evidence="19" key="1">
    <citation type="submission" date="2020-11" db="EMBL/GenBank/DDBJ databases">
        <authorList>
            <person name="Tran Van P."/>
        </authorList>
    </citation>
    <scope>NUCLEOTIDE SEQUENCE</scope>
</reference>
<dbReference type="GO" id="GO:0005634">
    <property type="term" value="C:nucleus"/>
    <property type="evidence" value="ECO:0007669"/>
    <property type="project" value="TreeGrafter"/>
</dbReference>
<dbReference type="Pfam" id="PF13540">
    <property type="entry name" value="RCC1_2"/>
    <property type="match status" value="1"/>
</dbReference>
<evidence type="ECO:0000256" key="4">
    <source>
        <dbReference type="ARBA" id="ARBA00005415"/>
    </source>
</evidence>
<evidence type="ECO:0000256" key="3">
    <source>
        <dbReference type="ARBA" id="ARBA00004906"/>
    </source>
</evidence>
<feature type="compositionally biased region" description="Polar residues" evidence="16">
    <location>
        <begin position="2568"/>
        <end position="2581"/>
    </location>
</feature>
<evidence type="ECO:0000256" key="14">
    <source>
        <dbReference type="PROSITE-ProRule" id="PRU00175"/>
    </source>
</evidence>
<evidence type="ECO:0000256" key="15">
    <source>
        <dbReference type="PROSITE-ProRule" id="PRU00235"/>
    </source>
</evidence>
<evidence type="ECO:0000256" key="2">
    <source>
        <dbReference type="ARBA" id="ARBA00004489"/>
    </source>
</evidence>
<dbReference type="InterPro" id="IPR038648">
    <property type="entry name" value="PHR_sf"/>
</dbReference>
<dbReference type="PROSITE" id="PS51284">
    <property type="entry name" value="DOC"/>
    <property type="match status" value="1"/>
</dbReference>
<feature type="repeat" description="RCC1" evidence="15">
    <location>
        <begin position="424"/>
        <end position="467"/>
    </location>
</feature>
<feature type="compositionally biased region" description="Pro residues" evidence="16">
    <location>
        <begin position="2385"/>
        <end position="2394"/>
    </location>
</feature>
<dbReference type="PROSITE" id="PS50012">
    <property type="entry name" value="RCC1_3"/>
    <property type="match status" value="2"/>
</dbReference>
<feature type="compositionally biased region" description="Low complexity" evidence="16">
    <location>
        <begin position="2406"/>
        <end position="2419"/>
    </location>
</feature>
<dbReference type="GO" id="GO:0008270">
    <property type="term" value="F:zinc ion binding"/>
    <property type="evidence" value="ECO:0007669"/>
    <property type="project" value="UniProtKB-KW"/>
</dbReference>
<dbReference type="GO" id="GO:0061630">
    <property type="term" value="F:ubiquitin protein ligase activity"/>
    <property type="evidence" value="ECO:0007669"/>
    <property type="project" value="UniProtKB-EC"/>
</dbReference>
<keyword evidence="8" id="KW-0677">Repeat</keyword>
<keyword evidence="10" id="KW-0833">Ubl conjugation pathway</keyword>
<feature type="region of interest" description="Disordered" evidence="16">
    <location>
        <begin position="2323"/>
        <end position="2468"/>
    </location>
</feature>
<evidence type="ECO:0000256" key="16">
    <source>
        <dbReference type="SAM" id="MobiDB-lite"/>
    </source>
</evidence>
<dbReference type="EMBL" id="LR899668">
    <property type="protein sequence ID" value="CAD7241578.1"/>
    <property type="molecule type" value="Genomic_DNA"/>
</dbReference>
<evidence type="ECO:0000313" key="19">
    <source>
        <dbReference type="EMBL" id="CAD7241578.1"/>
    </source>
</evidence>
<dbReference type="CDD" id="cd16463">
    <property type="entry name" value="RING-H2_PHR"/>
    <property type="match status" value="1"/>
</dbReference>
<proteinExistence type="inferred from homology"/>
<dbReference type="PANTHER" id="PTHR45943">
    <property type="entry name" value="E3 UBIQUITIN-PROTEIN LIGASE MYCBP2"/>
    <property type="match status" value="1"/>
</dbReference>
<dbReference type="InterPro" id="IPR014756">
    <property type="entry name" value="Ig_E-set"/>
</dbReference>
<feature type="compositionally biased region" description="Basic and acidic residues" evidence="16">
    <location>
        <begin position="2949"/>
        <end position="2961"/>
    </location>
</feature>
<dbReference type="SUPFAM" id="SSF81296">
    <property type="entry name" value="E set domains"/>
    <property type="match status" value="1"/>
</dbReference>
<dbReference type="Pfam" id="PF00415">
    <property type="entry name" value="RCC1"/>
    <property type="match status" value="1"/>
</dbReference>
<dbReference type="InterPro" id="IPR000408">
    <property type="entry name" value="Reg_chr_condens"/>
</dbReference>
<dbReference type="PROSITE" id="PS00626">
    <property type="entry name" value="RCC1_2"/>
    <property type="match status" value="2"/>
</dbReference>
<dbReference type="InterPro" id="IPR017868">
    <property type="entry name" value="Filamin/ABP280_repeat-like"/>
</dbReference>
<comment type="pathway">
    <text evidence="3">Protein modification; protein ubiquitination.</text>
</comment>
<evidence type="ECO:0000256" key="8">
    <source>
        <dbReference type="ARBA" id="ARBA00022737"/>
    </source>
</evidence>
<keyword evidence="12" id="KW-0966">Cell projection</keyword>
<dbReference type="Gene3D" id="2.60.40.10">
    <property type="entry name" value="Immunoglobulins"/>
    <property type="match status" value="1"/>
</dbReference>
<dbReference type="EMBL" id="CAJPEV010000151">
    <property type="protein sequence ID" value="CAG0881435.1"/>
    <property type="molecule type" value="Genomic_DNA"/>
</dbReference>
<dbReference type="OrthoDB" id="6050183at2759"/>
<name>A0A7R8X5W6_9CRUS</name>
<dbReference type="InterPro" id="IPR013083">
    <property type="entry name" value="Znf_RING/FYVE/PHD"/>
</dbReference>
<comment type="subcellular location">
    <subcellularLocation>
        <location evidence="2">Cell projection</location>
        <location evidence="2">Axon</location>
    </subcellularLocation>
</comment>
<feature type="compositionally biased region" description="Low complexity" evidence="16">
    <location>
        <begin position="2440"/>
        <end position="2452"/>
    </location>
</feature>